<dbReference type="AlphaFoldDB" id="A0AAV6NG07"/>
<evidence type="ECO:0000313" key="2">
    <source>
        <dbReference type="EMBL" id="KAG6595644.1"/>
    </source>
</evidence>
<sequence>MPETSSMPEKVKKREEKRETNDGARDGKREPRSGLTRRSRRRSEVFSEPRNQAAGGEDREDQNGDEEGVGDENSGH</sequence>
<reference evidence="2 3" key="1">
    <citation type="journal article" date="2021" name="Hortic Res">
        <title>The domestication of Cucurbita argyrosperma as revealed by the genome of its wild relative.</title>
        <authorList>
            <person name="Barrera-Redondo J."/>
            <person name="Sanchez-de la Vega G."/>
            <person name="Aguirre-Liguori J.A."/>
            <person name="Castellanos-Morales G."/>
            <person name="Gutierrez-Guerrero Y.T."/>
            <person name="Aguirre-Dugua X."/>
            <person name="Aguirre-Planter E."/>
            <person name="Tenaillon M.I."/>
            <person name="Lira-Saade R."/>
            <person name="Eguiarte L.E."/>
        </authorList>
    </citation>
    <scope>NUCLEOTIDE SEQUENCE [LARGE SCALE GENOMIC DNA]</scope>
    <source>
        <strain evidence="2">JBR-2021</strain>
    </source>
</reference>
<evidence type="ECO:0000256" key="1">
    <source>
        <dbReference type="SAM" id="MobiDB-lite"/>
    </source>
</evidence>
<dbReference type="EMBL" id="JAGKQH010000007">
    <property type="protein sequence ID" value="KAG6595644.1"/>
    <property type="molecule type" value="Genomic_DNA"/>
</dbReference>
<keyword evidence="3" id="KW-1185">Reference proteome</keyword>
<proteinExistence type="predicted"/>
<name>A0AAV6NG07_9ROSI</name>
<protein>
    <submittedName>
        <fullName evidence="2">Uncharacterized protein</fullName>
    </submittedName>
</protein>
<feature type="region of interest" description="Disordered" evidence="1">
    <location>
        <begin position="1"/>
        <end position="76"/>
    </location>
</feature>
<organism evidence="2 3">
    <name type="scientific">Cucurbita argyrosperma subsp. sororia</name>
    <dbReference type="NCBI Taxonomy" id="37648"/>
    <lineage>
        <taxon>Eukaryota</taxon>
        <taxon>Viridiplantae</taxon>
        <taxon>Streptophyta</taxon>
        <taxon>Embryophyta</taxon>
        <taxon>Tracheophyta</taxon>
        <taxon>Spermatophyta</taxon>
        <taxon>Magnoliopsida</taxon>
        <taxon>eudicotyledons</taxon>
        <taxon>Gunneridae</taxon>
        <taxon>Pentapetalae</taxon>
        <taxon>rosids</taxon>
        <taxon>fabids</taxon>
        <taxon>Cucurbitales</taxon>
        <taxon>Cucurbitaceae</taxon>
        <taxon>Cucurbiteae</taxon>
        <taxon>Cucurbita</taxon>
    </lineage>
</organism>
<dbReference type="Proteomes" id="UP000685013">
    <property type="component" value="Chromosome 7"/>
</dbReference>
<gene>
    <name evidence="2" type="ORF">SDJN03_12197</name>
</gene>
<accession>A0AAV6NG07</accession>
<feature type="compositionally biased region" description="Basic and acidic residues" evidence="1">
    <location>
        <begin position="9"/>
        <end position="32"/>
    </location>
</feature>
<evidence type="ECO:0000313" key="3">
    <source>
        <dbReference type="Proteomes" id="UP000685013"/>
    </source>
</evidence>
<feature type="non-terminal residue" evidence="2">
    <location>
        <position position="1"/>
    </location>
</feature>
<feature type="compositionally biased region" description="Acidic residues" evidence="1">
    <location>
        <begin position="58"/>
        <end position="70"/>
    </location>
</feature>
<comment type="caution">
    <text evidence="2">The sequence shown here is derived from an EMBL/GenBank/DDBJ whole genome shotgun (WGS) entry which is preliminary data.</text>
</comment>